<dbReference type="Pfam" id="PF12657">
    <property type="entry name" value="TFIIIC_delta"/>
    <property type="match status" value="1"/>
</dbReference>
<dbReference type="PANTHER" id="PTHR15496">
    <property type="entry name" value="GENERAL TRANSCRIPTION FACTOR 3C POLYPEPTIDE 4 FAMILY"/>
    <property type="match status" value="1"/>
</dbReference>
<feature type="domain" description="Transcription factor IIIC putative zinc-finger" evidence="3">
    <location>
        <begin position="717"/>
        <end position="812"/>
    </location>
</feature>
<dbReference type="InterPro" id="IPR024764">
    <property type="entry name" value="TFIIIC_Znf"/>
</dbReference>
<dbReference type="EMBL" id="DF849315">
    <property type="protein sequence ID" value="GAT56547.1"/>
    <property type="molecule type" value="Genomic_DNA"/>
</dbReference>
<evidence type="ECO:0000313" key="4">
    <source>
        <dbReference type="EMBL" id="GAT56547.1"/>
    </source>
</evidence>
<dbReference type="Proteomes" id="UP000815677">
    <property type="component" value="Unassembled WGS sequence"/>
</dbReference>
<evidence type="ECO:0000259" key="3">
    <source>
        <dbReference type="Pfam" id="PF12660"/>
    </source>
</evidence>
<feature type="compositionally biased region" description="Pro residues" evidence="1">
    <location>
        <begin position="1"/>
        <end position="14"/>
    </location>
</feature>
<keyword evidence="5" id="KW-1185">Reference proteome</keyword>
<evidence type="ECO:0000313" key="5">
    <source>
        <dbReference type="Proteomes" id="UP000815677"/>
    </source>
</evidence>
<dbReference type="InterPro" id="IPR044230">
    <property type="entry name" value="GTF3C4"/>
</dbReference>
<name>A0ABQ0LZZ5_MYCCL</name>
<dbReference type="Pfam" id="PF12660">
    <property type="entry name" value="zf-TFIIIC"/>
    <property type="match status" value="1"/>
</dbReference>
<proteinExistence type="predicted"/>
<dbReference type="InterPro" id="IPR015943">
    <property type="entry name" value="WD40/YVTN_repeat-like_dom_sf"/>
</dbReference>
<feature type="domain" description="Transcription factor IIIC 90kDa subunit N-terminal" evidence="2">
    <location>
        <begin position="120"/>
        <end position="401"/>
    </location>
</feature>
<gene>
    <name evidence="4" type="ORF">MCHLO_13191</name>
</gene>
<dbReference type="SUPFAM" id="SSF50978">
    <property type="entry name" value="WD40 repeat-like"/>
    <property type="match status" value="1"/>
</dbReference>
<reference evidence="4" key="1">
    <citation type="submission" date="2014-09" db="EMBL/GenBank/DDBJ databases">
        <title>Genome sequence of the luminous mushroom Mycena chlorophos for searching fungal bioluminescence genes.</title>
        <authorList>
            <person name="Tanaka Y."/>
            <person name="Kasuga D."/>
            <person name="Oba Y."/>
            <person name="Hase S."/>
            <person name="Sato K."/>
            <person name="Oba Y."/>
            <person name="Sakakibara Y."/>
        </authorList>
    </citation>
    <scope>NUCLEOTIDE SEQUENCE</scope>
</reference>
<dbReference type="InterPro" id="IPR024761">
    <property type="entry name" value="TFIIIC_delta_N"/>
</dbReference>
<organism evidence="4 5">
    <name type="scientific">Mycena chlorophos</name>
    <name type="common">Agaric fungus</name>
    <name type="synonym">Agaricus chlorophos</name>
    <dbReference type="NCBI Taxonomy" id="658473"/>
    <lineage>
        <taxon>Eukaryota</taxon>
        <taxon>Fungi</taxon>
        <taxon>Dikarya</taxon>
        <taxon>Basidiomycota</taxon>
        <taxon>Agaricomycotina</taxon>
        <taxon>Agaricomycetes</taxon>
        <taxon>Agaricomycetidae</taxon>
        <taxon>Agaricales</taxon>
        <taxon>Marasmiineae</taxon>
        <taxon>Mycenaceae</taxon>
        <taxon>Mycena</taxon>
    </lineage>
</organism>
<evidence type="ECO:0000259" key="2">
    <source>
        <dbReference type="Pfam" id="PF12657"/>
    </source>
</evidence>
<dbReference type="InterPro" id="IPR036322">
    <property type="entry name" value="WD40_repeat_dom_sf"/>
</dbReference>
<feature type="region of interest" description="Disordered" evidence="1">
    <location>
        <begin position="1"/>
        <end position="25"/>
    </location>
</feature>
<protein>
    <recommendedName>
        <fullName evidence="6">Transcription factor IIIC 90kDa subunit N-terminal domain-containing protein</fullName>
    </recommendedName>
</protein>
<dbReference type="PANTHER" id="PTHR15496:SF2">
    <property type="entry name" value="GENERAL TRANSCRIPTION FACTOR 3C POLYPEPTIDE 4"/>
    <property type="match status" value="1"/>
</dbReference>
<accession>A0ABQ0LZZ5</accession>
<evidence type="ECO:0008006" key="6">
    <source>
        <dbReference type="Google" id="ProtNLM"/>
    </source>
</evidence>
<sequence length="817" mass="87835">MAPSPSPLSSPAHPPRACSGPQTAKSSFFQKPQFTFPQSAEFTPSPFPAPTQGRCTRIYDTFQQSSIAIHAKHSAGVSPRKVRYELVDVCKANACTDFSTEAFGALSLGSLDVGLRAVVCSPSGLSANASCIAAILSANMDLSLWHSVKNTITGEWVKMCDVPPLIAEVEAPPSRSEDEKILRSQMTCLSWSPHADFDVCPAPSLDSSFLATGTRGGTVNLFRFTGSSLHHVSTVEVADEWVTHVAFSPWKTRKKGESQAALIYGTTSGAVGAVKITQILVLVTPALGFCPMYNIETRVEKSEHLLFPPVKAGITALACIHPQRHAVVVRATPGVISLWSGSSAGSKLGWAGHRYIRLTTQNFTVGSSSLHSVSGLNYIVQEDALLVSLSDGTMHIIESLKTEPRLADASRVEGHTGTGTFTSEGVSRLVRTAFKRTDRPVVASAAGSRADVNRVSGFVPFDGATSAVGLWIQESAQPINFDYVYDSIHENLLVGKHSRTAGEVHRSDVLLFAAAEIRAKSTQNEFLNEISLIVNTTKASSSATPLHLLRPVFLRTKDLLELRDALIEKLLKDAERCPPPPEIQMWPGEDPLIATMSHHLTRSLKTYLFGCDVLHSLRLKLAVVDYCWRRSKGISRNKFEEAAQHLLQIISAITMRILCRHLKAIAPSLQDADAPFVIRIAMQSGLLAAPAVLRADAARLVSSLPSALSGTEKQKAAPNQPCLACGAAVDFAGGGGSHTVCPNGHAWDQCAATMFILSTPKVRTCTGCARKVLMAPSEEDPSEAVLPAPAQSWVVEAFLRAVFRCLFCGNNFAVGTL</sequence>
<dbReference type="Gene3D" id="2.130.10.10">
    <property type="entry name" value="YVTN repeat-like/Quinoprotein amine dehydrogenase"/>
    <property type="match status" value="1"/>
</dbReference>
<evidence type="ECO:0000256" key="1">
    <source>
        <dbReference type="SAM" id="MobiDB-lite"/>
    </source>
</evidence>